<comment type="caution">
    <text evidence="1">The sequence shown here is derived from an EMBL/GenBank/DDBJ whole genome shotgun (WGS) entry which is preliminary data.</text>
</comment>
<reference evidence="1 2" key="1">
    <citation type="submission" date="2021-03" db="EMBL/GenBank/DDBJ databases">
        <title>Genomic Encyclopedia of Type Strains, Phase IV (KMG-IV): sequencing the most valuable type-strain genomes for metagenomic binning, comparative biology and taxonomic classification.</title>
        <authorList>
            <person name="Goeker M."/>
        </authorList>
    </citation>
    <scope>NUCLEOTIDE SEQUENCE [LARGE SCALE GENOMIC DNA]</scope>
    <source>
        <strain evidence="1 2">DSM 21600</strain>
    </source>
</reference>
<dbReference type="EMBL" id="JAGGJU010000004">
    <property type="protein sequence ID" value="MBP1850394.1"/>
    <property type="molecule type" value="Genomic_DNA"/>
</dbReference>
<proteinExistence type="predicted"/>
<sequence length="68" mass="7318">MCTVIKAINVVAFMALFFDYGVAMRPPESGGTRRLLQMCAKQLPTGAVAGFHWLPEPDYADPPGFGSA</sequence>
<evidence type="ECO:0000313" key="2">
    <source>
        <dbReference type="Proteomes" id="UP000759443"/>
    </source>
</evidence>
<gene>
    <name evidence="1" type="ORF">J2Z17_001828</name>
</gene>
<accession>A0ABS4DXH6</accession>
<evidence type="ECO:0000313" key="1">
    <source>
        <dbReference type="EMBL" id="MBP1850394.1"/>
    </source>
</evidence>
<keyword evidence="2" id="KW-1185">Reference proteome</keyword>
<name>A0ABS4DXH6_9HYPH</name>
<organism evidence="1 2">
    <name type="scientific">Rhizobium halophytocola</name>
    <dbReference type="NCBI Taxonomy" id="735519"/>
    <lineage>
        <taxon>Bacteria</taxon>
        <taxon>Pseudomonadati</taxon>
        <taxon>Pseudomonadota</taxon>
        <taxon>Alphaproteobacteria</taxon>
        <taxon>Hyphomicrobiales</taxon>
        <taxon>Rhizobiaceae</taxon>
        <taxon>Rhizobium/Agrobacterium group</taxon>
        <taxon>Rhizobium</taxon>
    </lineage>
</organism>
<protein>
    <submittedName>
        <fullName evidence="1">Uncharacterized protein</fullName>
    </submittedName>
</protein>
<dbReference type="Proteomes" id="UP000759443">
    <property type="component" value="Unassembled WGS sequence"/>
</dbReference>